<dbReference type="AlphaFoldDB" id="A0A6P4F993"/>
<comment type="catalytic activity">
    <reaction evidence="13">
        <text>9-octadecanoyloxy-octadecanoate + H2O = 9-hydroxy-octadecanoate + octadecanoate + H(+)</text>
        <dbReference type="Rhea" id="RHEA:52096"/>
        <dbReference type="ChEBI" id="CHEBI:15377"/>
        <dbReference type="ChEBI" id="CHEBI:15378"/>
        <dbReference type="ChEBI" id="CHEBI:25629"/>
        <dbReference type="ChEBI" id="CHEBI:136286"/>
        <dbReference type="ChEBI" id="CHEBI:136373"/>
    </reaction>
    <physiologicalReaction direction="left-to-right" evidence="13">
        <dbReference type="Rhea" id="RHEA:52097"/>
    </physiologicalReaction>
</comment>
<evidence type="ECO:0000256" key="10">
    <source>
        <dbReference type="ARBA" id="ARBA00048680"/>
    </source>
</evidence>
<dbReference type="PANTHER" id="PTHR10989">
    <property type="entry name" value="ANDROGEN-INDUCED PROTEIN 1-RELATED"/>
    <property type="match status" value="1"/>
</dbReference>
<feature type="transmembrane region" description="Helical" evidence="17">
    <location>
        <begin position="194"/>
        <end position="213"/>
    </location>
</feature>
<comment type="catalytic activity">
    <reaction evidence="12">
        <text>9-(9Z-octadecenoyloxy)-octadecanoate + H2O = 9-hydroxy-octadecanoate + (9Z)-octadecenoate + H(+)</text>
        <dbReference type="Rhea" id="RHEA:52048"/>
        <dbReference type="ChEBI" id="CHEBI:15377"/>
        <dbReference type="ChEBI" id="CHEBI:15378"/>
        <dbReference type="ChEBI" id="CHEBI:30823"/>
        <dbReference type="ChEBI" id="CHEBI:136282"/>
        <dbReference type="ChEBI" id="CHEBI:136286"/>
    </reaction>
    <physiologicalReaction direction="left-to-right" evidence="12">
        <dbReference type="Rhea" id="RHEA:52049"/>
    </physiologicalReaction>
</comment>
<evidence type="ECO:0000256" key="17">
    <source>
        <dbReference type="SAM" id="Phobius"/>
    </source>
</evidence>
<feature type="transmembrane region" description="Helical" evidence="17">
    <location>
        <begin position="42"/>
        <end position="60"/>
    </location>
</feature>
<gene>
    <name evidence="18" type="primary">LOC108049102</name>
</gene>
<evidence type="ECO:0000256" key="9">
    <source>
        <dbReference type="ARBA" id="ARBA00047863"/>
    </source>
</evidence>
<evidence type="ECO:0000256" key="16">
    <source>
        <dbReference type="ARBA" id="ARBA00049428"/>
    </source>
</evidence>
<keyword evidence="4 17" id="KW-0812">Transmembrane</keyword>
<keyword evidence="5 17" id="KW-1133">Transmembrane helix</keyword>
<dbReference type="PANTHER" id="PTHR10989:SF16">
    <property type="entry name" value="AT02829P-RELATED"/>
    <property type="match status" value="1"/>
</dbReference>
<evidence type="ECO:0000256" key="11">
    <source>
        <dbReference type="ARBA" id="ARBA00048701"/>
    </source>
</evidence>
<evidence type="ECO:0000313" key="18">
    <source>
        <dbReference type="RefSeq" id="XP_016985654.1"/>
    </source>
</evidence>
<feature type="transmembrane region" description="Helical" evidence="17">
    <location>
        <begin position="233"/>
        <end position="252"/>
    </location>
</feature>
<dbReference type="OrthoDB" id="1898221at2759"/>
<dbReference type="GO" id="GO:0016020">
    <property type="term" value="C:membrane"/>
    <property type="evidence" value="ECO:0007669"/>
    <property type="project" value="InterPro"/>
</dbReference>
<comment type="subcellular location">
    <subcellularLocation>
        <location evidence="2">Endomembrane system</location>
        <topology evidence="2">Multi-pass membrane protein</topology>
    </subcellularLocation>
</comment>
<evidence type="ECO:0000256" key="7">
    <source>
        <dbReference type="ARBA" id="ARBA00047368"/>
    </source>
</evidence>
<sequence length="275" mass="32132">MGKSKKQVREFHAAKEAAEATDSRLDTCNDAYTNGAFKYLRFLVHLLAAAQFSYGIYYHYFRVHWPTDLQDEDELKARWGGKFKYLTFLNVILQAIYHTVALLNDLFGDNRVTGVTKSRLRSARDYVFAAFAFPVAHNVCLSFWVIYMWDRELIFPTALDTIFPSWLNHVVHTNVALLAIMDLFTCFRRYPSRLSGITGNVSFILLYIIWLHIVRYFSGEWVYPILEVLPLYLRYLFLALLVGFNLVCYLLGEFVNSVVWEPEFKLLKQQKAKQC</sequence>
<comment type="catalytic activity">
    <reaction evidence="8">
        <text>13-octadecanoyloxy-octadecanoate + H2O = 13-hydroxy-octadecanoate + octadecanoate + H(+)</text>
        <dbReference type="Rhea" id="RHEA:52084"/>
        <dbReference type="ChEBI" id="CHEBI:15377"/>
        <dbReference type="ChEBI" id="CHEBI:15378"/>
        <dbReference type="ChEBI" id="CHEBI:25629"/>
        <dbReference type="ChEBI" id="CHEBI:136304"/>
        <dbReference type="ChEBI" id="CHEBI:136335"/>
    </reaction>
    <physiologicalReaction direction="left-to-right" evidence="8">
        <dbReference type="Rhea" id="RHEA:52085"/>
    </physiologicalReaction>
</comment>
<comment type="catalytic activity">
    <reaction evidence="1">
        <text>9-(9Z-hexadecenoyloxy)-octadecanoate + H2O = (9Z)-hexadecenoate + 9-hydroxy-octadecanoate + H(+)</text>
        <dbReference type="Rhea" id="RHEA:52068"/>
        <dbReference type="ChEBI" id="CHEBI:15377"/>
        <dbReference type="ChEBI" id="CHEBI:15378"/>
        <dbReference type="ChEBI" id="CHEBI:32372"/>
        <dbReference type="ChEBI" id="CHEBI:136286"/>
        <dbReference type="ChEBI" id="CHEBI:136309"/>
    </reaction>
    <physiologicalReaction direction="left-to-right" evidence="1">
        <dbReference type="Rhea" id="RHEA:52069"/>
    </physiologicalReaction>
</comment>
<evidence type="ECO:0000256" key="2">
    <source>
        <dbReference type="ARBA" id="ARBA00004127"/>
    </source>
</evidence>
<accession>A0A6P4F993</accession>
<evidence type="ECO:0000256" key="6">
    <source>
        <dbReference type="ARBA" id="ARBA00023136"/>
    </source>
</evidence>
<reference evidence="18" key="1">
    <citation type="submission" date="2025-08" db="UniProtKB">
        <authorList>
            <consortium name="RefSeq"/>
        </authorList>
    </citation>
    <scope>IDENTIFICATION</scope>
</reference>
<evidence type="ECO:0000256" key="13">
    <source>
        <dbReference type="ARBA" id="ARBA00049221"/>
    </source>
</evidence>
<evidence type="ECO:0000256" key="15">
    <source>
        <dbReference type="ARBA" id="ARBA00049322"/>
    </source>
</evidence>
<name>A0A6P4F993_DRORH</name>
<dbReference type="GeneID" id="108049102"/>
<evidence type="ECO:0000256" key="3">
    <source>
        <dbReference type="ARBA" id="ARBA00009300"/>
    </source>
</evidence>
<dbReference type="RefSeq" id="XP_016985654.2">
    <property type="nucleotide sequence ID" value="XM_017130165.2"/>
</dbReference>
<dbReference type="GO" id="GO:0012505">
    <property type="term" value="C:endomembrane system"/>
    <property type="evidence" value="ECO:0007669"/>
    <property type="project" value="UniProtKB-SubCell"/>
</dbReference>
<dbReference type="InterPro" id="IPR006838">
    <property type="entry name" value="ADTRP_AIG1"/>
</dbReference>
<evidence type="ECO:0000256" key="12">
    <source>
        <dbReference type="ARBA" id="ARBA00048800"/>
    </source>
</evidence>
<comment type="catalytic activity">
    <reaction evidence="7">
        <text>12-hexadecanoyloxy-octadecanoate + H2O = 12-hydroxyoctadecanoate + hexadecanoate + H(+)</text>
        <dbReference type="Rhea" id="RHEA:52056"/>
        <dbReference type="ChEBI" id="CHEBI:7896"/>
        <dbReference type="ChEBI" id="CHEBI:15377"/>
        <dbReference type="ChEBI" id="CHEBI:15378"/>
        <dbReference type="ChEBI" id="CHEBI:83677"/>
        <dbReference type="ChEBI" id="CHEBI:84201"/>
    </reaction>
    <physiologicalReaction direction="left-to-right" evidence="7">
        <dbReference type="Rhea" id="RHEA:52057"/>
    </physiologicalReaction>
</comment>
<evidence type="ECO:0000256" key="8">
    <source>
        <dbReference type="ARBA" id="ARBA00047427"/>
    </source>
</evidence>
<evidence type="ECO:0000256" key="1">
    <source>
        <dbReference type="ARBA" id="ARBA00000923"/>
    </source>
</evidence>
<comment type="catalytic activity">
    <reaction evidence="10">
        <text>12-octadecanoyloxy-octadecanoate + H2O = 12-hydroxyoctadecanoate + octadecanoate + H(+)</text>
        <dbReference type="Rhea" id="RHEA:52080"/>
        <dbReference type="ChEBI" id="CHEBI:15377"/>
        <dbReference type="ChEBI" id="CHEBI:15378"/>
        <dbReference type="ChEBI" id="CHEBI:25629"/>
        <dbReference type="ChEBI" id="CHEBI:84201"/>
        <dbReference type="ChEBI" id="CHEBI:136330"/>
    </reaction>
    <physiologicalReaction direction="left-to-right" evidence="10">
        <dbReference type="Rhea" id="RHEA:52081"/>
    </physiologicalReaction>
</comment>
<comment type="catalytic activity">
    <reaction evidence="14">
        <text>13-(9Z-octadecenoyloxy)-octadecanoate + H2O = 13-hydroxy-octadecanoate + (9Z)-octadecenoate + H(+)</text>
        <dbReference type="Rhea" id="RHEA:52064"/>
        <dbReference type="ChEBI" id="CHEBI:15377"/>
        <dbReference type="ChEBI" id="CHEBI:15378"/>
        <dbReference type="ChEBI" id="CHEBI:30823"/>
        <dbReference type="ChEBI" id="CHEBI:136303"/>
        <dbReference type="ChEBI" id="CHEBI:136304"/>
    </reaction>
    <physiologicalReaction direction="left-to-right" evidence="14">
        <dbReference type="Rhea" id="RHEA:52065"/>
    </physiologicalReaction>
</comment>
<feature type="transmembrane region" description="Helical" evidence="17">
    <location>
        <begin position="127"/>
        <end position="149"/>
    </location>
</feature>
<comment type="similarity">
    <text evidence="3">Belongs to the AIG1 family.</text>
</comment>
<comment type="catalytic activity">
    <reaction evidence="11">
        <text>12-(9Z-octadecenoyloxy)-octadecanoate + H2O = 12-hydroxyoctadecanoate + (9Z)-octadecenoate + H(+)</text>
        <dbReference type="Rhea" id="RHEA:52060"/>
        <dbReference type="ChEBI" id="CHEBI:15377"/>
        <dbReference type="ChEBI" id="CHEBI:15378"/>
        <dbReference type="ChEBI" id="CHEBI:30823"/>
        <dbReference type="ChEBI" id="CHEBI:84201"/>
        <dbReference type="ChEBI" id="CHEBI:136302"/>
    </reaction>
    <physiologicalReaction direction="left-to-right" evidence="11">
        <dbReference type="Rhea" id="RHEA:52061"/>
    </physiologicalReaction>
</comment>
<feature type="transmembrane region" description="Helical" evidence="17">
    <location>
        <begin position="169"/>
        <end position="187"/>
    </location>
</feature>
<proteinExistence type="inferred from homology"/>
<organism evidence="18">
    <name type="scientific">Drosophila rhopaloa</name>
    <name type="common">Fruit fly</name>
    <dbReference type="NCBI Taxonomy" id="1041015"/>
    <lineage>
        <taxon>Eukaryota</taxon>
        <taxon>Metazoa</taxon>
        <taxon>Ecdysozoa</taxon>
        <taxon>Arthropoda</taxon>
        <taxon>Hexapoda</taxon>
        <taxon>Insecta</taxon>
        <taxon>Pterygota</taxon>
        <taxon>Neoptera</taxon>
        <taxon>Endopterygota</taxon>
        <taxon>Diptera</taxon>
        <taxon>Brachycera</taxon>
        <taxon>Muscomorpha</taxon>
        <taxon>Ephydroidea</taxon>
        <taxon>Drosophilidae</taxon>
        <taxon>Drosophila</taxon>
        <taxon>Sophophora</taxon>
    </lineage>
</organism>
<feature type="transmembrane region" description="Helical" evidence="17">
    <location>
        <begin position="85"/>
        <end position="107"/>
    </location>
</feature>
<comment type="catalytic activity">
    <reaction evidence="9">
        <text>9-hexadecanoyloxy-octadecanoate + H2O = 9-hydroxy-octadecanoate + hexadecanoate + H(+)</text>
        <dbReference type="Rhea" id="RHEA:52052"/>
        <dbReference type="ChEBI" id="CHEBI:7896"/>
        <dbReference type="ChEBI" id="CHEBI:15377"/>
        <dbReference type="ChEBI" id="CHEBI:15378"/>
        <dbReference type="ChEBI" id="CHEBI:83670"/>
        <dbReference type="ChEBI" id="CHEBI:136286"/>
    </reaction>
    <physiologicalReaction direction="left-to-right" evidence="9">
        <dbReference type="Rhea" id="RHEA:52053"/>
    </physiologicalReaction>
</comment>
<evidence type="ECO:0000256" key="14">
    <source>
        <dbReference type="ARBA" id="ARBA00049296"/>
    </source>
</evidence>
<comment type="catalytic activity">
    <reaction evidence="16">
        <text>12-(9Z-hexadecenoyloxy)-octadecanoate + H2O = 12-hydroxyoctadecanoate + (9Z)-hexadecenoate + H(+)</text>
        <dbReference type="Rhea" id="RHEA:52072"/>
        <dbReference type="ChEBI" id="CHEBI:15377"/>
        <dbReference type="ChEBI" id="CHEBI:15378"/>
        <dbReference type="ChEBI" id="CHEBI:32372"/>
        <dbReference type="ChEBI" id="CHEBI:84201"/>
        <dbReference type="ChEBI" id="CHEBI:136312"/>
    </reaction>
    <physiologicalReaction direction="left-to-right" evidence="16">
        <dbReference type="Rhea" id="RHEA:52073"/>
    </physiologicalReaction>
</comment>
<dbReference type="RefSeq" id="XP_016985654.1">
    <property type="nucleotide sequence ID" value="XM_017130165.1"/>
</dbReference>
<evidence type="ECO:0000256" key="5">
    <source>
        <dbReference type="ARBA" id="ARBA00022989"/>
    </source>
</evidence>
<evidence type="ECO:0000256" key="4">
    <source>
        <dbReference type="ARBA" id="ARBA00022692"/>
    </source>
</evidence>
<keyword evidence="6 17" id="KW-0472">Membrane</keyword>
<protein>
    <submittedName>
        <fullName evidence="18">Androgen-induced gene 1 protein</fullName>
    </submittedName>
</protein>
<dbReference type="Pfam" id="PF04750">
    <property type="entry name" value="Far-17a_AIG1"/>
    <property type="match status" value="1"/>
</dbReference>
<comment type="catalytic activity">
    <reaction evidence="15">
        <text>13-(9Z-hexadecenoyloxy)-octadecanoate + H2O = 13-hydroxy-octadecanoate + (9Z)-hexadecenoate + H(+)</text>
        <dbReference type="Rhea" id="RHEA:52076"/>
        <dbReference type="ChEBI" id="CHEBI:15377"/>
        <dbReference type="ChEBI" id="CHEBI:15378"/>
        <dbReference type="ChEBI" id="CHEBI:32372"/>
        <dbReference type="ChEBI" id="CHEBI:136304"/>
        <dbReference type="ChEBI" id="CHEBI:136315"/>
    </reaction>
    <physiologicalReaction direction="left-to-right" evidence="15">
        <dbReference type="Rhea" id="RHEA:52077"/>
    </physiologicalReaction>
</comment>